<keyword evidence="2" id="KW-0472">Membrane</keyword>
<dbReference type="RefSeq" id="XP_018186712.1">
    <property type="nucleotide sequence ID" value="XM_018335642.1"/>
</dbReference>
<feature type="transmembrane region" description="Helical" evidence="2">
    <location>
        <begin position="232"/>
        <end position="257"/>
    </location>
</feature>
<feature type="region of interest" description="Disordered" evidence="1">
    <location>
        <begin position="293"/>
        <end position="922"/>
    </location>
</feature>
<feature type="compositionally biased region" description="Polar residues" evidence="1">
    <location>
        <begin position="340"/>
        <end position="369"/>
    </location>
</feature>
<feature type="compositionally biased region" description="Pro residues" evidence="1">
    <location>
        <begin position="492"/>
        <end position="504"/>
    </location>
</feature>
<dbReference type="EMBL" id="KV407461">
    <property type="protein sequence ID" value="KZF21157.1"/>
    <property type="molecule type" value="Genomic_DNA"/>
</dbReference>
<dbReference type="GeneID" id="28900779"/>
<dbReference type="PANTHER" id="PTHR36424">
    <property type="entry name" value="PHEROMONE-REGULATED MEMBRANE PROTEIN 6"/>
    <property type="match status" value="1"/>
</dbReference>
<feature type="compositionally biased region" description="Low complexity" evidence="1">
    <location>
        <begin position="884"/>
        <end position="894"/>
    </location>
</feature>
<feature type="compositionally biased region" description="Pro residues" evidence="1">
    <location>
        <begin position="856"/>
        <end position="866"/>
    </location>
</feature>
<feature type="compositionally biased region" description="Polar residues" evidence="1">
    <location>
        <begin position="619"/>
        <end position="633"/>
    </location>
</feature>
<dbReference type="Proteomes" id="UP000076632">
    <property type="component" value="Unassembled WGS sequence"/>
</dbReference>
<dbReference type="InParanoid" id="A0A165FMH8"/>
<name>A0A165FMH8_XYLHT</name>
<keyword evidence="4" id="KW-1185">Reference proteome</keyword>
<feature type="compositionally biased region" description="Acidic residues" evidence="1">
    <location>
        <begin position="769"/>
        <end position="781"/>
    </location>
</feature>
<evidence type="ECO:0008006" key="5">
    <source>
        <dbReference type="Google" id="ProtNLM"/>
    </source>
</evidence>
<feature type="compositionally biased region" description="Polar residues" evidence="1">
    <location>
        <begin position="806"/>
        <end position="816"/>
    </location>
</feature>
<feature type="compositionally biased region" description="Polar residues" evidence="1">
    <location>
        <begin position="737"/>
        <end position="747"/>
    </location>
</feature>
<dbReference type="AlphaFoldDB" id="A0A165FMH8"/>
<dbReference type="OrthoDB" id="2128042at2759"/>
<protein>
    <recommendedName>
        <fullName evidence="5">Pheromone-regulated membrane protein</fullName>
    </recommendedName>
</protein>
<evidence type="ECO:0000256" key="2">
    <source>
        <dbReference type="SAM" id="Phobius"/>
    </source>
</evidence>
<feature type="compositionally biased region" description="Pro residues" evidence="1">
    <location>
        <begin position="595"/>
        <end position="615"/>
    </location>
</feature>
<dbReference type="STRING" id="1328760.A0A165FMH8"/>
<feature type="compositionally biased region" description="Polar residues" evidence="1">
    <location>
        <begin position="561"/>
        <end position="574"/>
    </location>
</feature>
<dbReference type="GO" id="GO:0015079">
    <property type="term" value="F:potassium ion transmembrane transporter activity"/>
    <property type="evidence" value="ECO:0007669"/>
    <property type="project" value="InterPro"/>
</dbReference>
<proteinExistence type="predicted"/>
<evidence type="ECO:0000313" key="4">
    <source>
        <dbReference type="Proteomes" id="UP000076632"/>
    </source>
</evidence>
<sequence length="922" mass="98914">MPCCGEREKLAEVREEHKWSYINLNDFRSSSCLAPFSYGLIYIGIIISIAVYAADTFTAVNLLAFNRWSGQIQPAIPLYISKWIFAACIIFSWVLLGFEWLRAIRVIRRDNVAESYLDPLAVILQSIRMGSTGRGWRRFLVFAELTKSKKGSEYVALFAYFSFKTWIRIVFAEGPRQFVNAVTLYSVMNAKFIPKGQNAPSNGHSPVIQFFINVETLAETEKLQAVTVFSMLFTLFIWVIAALSLFVAIVLYLIFLWHHIPAADHGLSGFCKRKIDSRLNKIVNAKAKKAIDKEEAKRKKEEAKAAAKADGPFGGPKRSPTLPNIEPEVNELKEIKPLQRQATDSSLPSYASRPSTGTGRTSPAPSDPTSFYGEKRPAGPFRSGTYASEMSNTSYDSDAPLLSSAGQMGYGPPGRAPSTRPYRGPDGANGPGPYPGAYSGGPRPPLERSLTGASQVPQRSMTPGGGLLPPGARRMPPPVRQNTMPAMLGGMPPGPGPNGRPPWAGPQGRQSPGPRPYPDPAELDGRRTAPPGIQRPQLPQAGPPRLNTAPGFLEGDDAGQNGDQTTFSPSQSRQGPGMPNPPYDPNGRRYADPLNRPPLPQPQGPPGPGAWPMGPPMRTNTAPPMSGVPQTWDTPQGRRTPGPPGAVPRGAFPRGPNFGPNPLIDPIQRSATAPMPRLQSPVYEAMPLQQHQRQPPPPQQQTAPVTTGVQRAASAASNGGGFVAFNPRVHNPPIADQNATSPLSPSGNGVEPVTPYPLHEPVLATIVEPEGEIEPQSEPEPEPSPTSHVVPPATRPPMNQFHYPSRGNSTSASRQQYLALPPRSGTAPPPSTSPYDDSIYDAYGSSDGGDEEYGPAPGPAPGPMPLPRRAATAGPGSGPGPGPMGMHPTPQPGGRMPYRAPSNPGAGYVPYNPYKPGPGNPY</sequence>
<evidence type="ECO:0000313" key="3">
    <source>
        <dbReference type="EMBL" id="KZF21157.1"/>
    </source>
</evidence>
<gene>
    <name evidence="3" type="ORF">L228DRAFT_278357</name>
</gene>
<dbReference type="PANTHER" id="PTHR36424:SF1">
    <property type="entry name" value="LOW AFFINITY K(+) TRANSPORTER 1-RELATED"/>
    <property type="match status" value="1"/>
</dbReference>
<dbReference type="OMA" id="PASTIGH"/>
<accession>A0A165FMH8</accession>
<keyword evidence="2" id="KW-1133">Transmembrane helix</keyword>
<reference evidence="3 4" key="1">
    <citation type="journal article" date="2016" name="Fungal Biol.">
        <title>The genome of Xylona heveae provides a window into fungal endophytism.</title>
        <authorList>
            <person name="Gazis R."/>
            <person name="Kuo A."/>
            <person name="Riley R."/>
            <person name="LaButti K."/>
            <person name="Lipzen A."/>
            <person name="Lin J."/>
            <person name="Amirebrahimi M."/>
            <person name="Hesse C.N."/>
            <person name="Spatafora J.W."/>
            <person name="Henrissat B."/>
            <person name="Hainaut M."/>
            <person name="Grigoriev I.V."/>
            <person name="Hibbett D.S."/>
        </authorList>
    </citation>
    <scope>NUCLEOTIDE SEQUENCE [LARGE SCALE GENOMIC DNA]</scope>
    <source>
        <strain evidence="3 4">TC161</strain>
    </source>
</reference>
<evidence type="ECO:0000256" key="1">
    <source>
        <dbReference type="SAM" id="MobiDB-lite"/>
    </source>
</evidence>
<feature type="compositionally biased region" description="Basic and acidic residues" evidence="1">
    <location>
        <begin position="293"/>
        <end position="307"/>
    </location>
</feature>
<organism evidence="3 4">
    <name type="scientific">Xylona heveae (strain CBS 132557 / TC161)</name>
    <dbReference type="NCBI Taxonomy" id="1328760"/>
    <lineage>
        <taxon>Eukaryota</taxon>
        <taxon>Fungi</taxon>
        <taxon>Dikarya</taxon>
        <taxon>Ascomycota</taxon>
        <taxon>Pezizomycotina</taxon>
        <taxon>Xylonomycetes</taxon>
        <taxon>Xylonales</taxon>
        <taxon>Xylonaceae</taxon>
        <taxon>Xylona</taxon>
    </lineage>
</organism>
<feature type="compositionally biased region" description="Polar residues" evidence="1">
    <location>
        <begin position="385"/>
        <end position="396"/>
    </location>
</feature>
<dbReference type="Pfam" id="PF16944">
    <property type="entry name" value="KCH"/>
    <property type="match status" value="1"/>
</dbReference>
<feature type="compositionally biased region" description="Polar residues" evidence="1">
    <location>
        <begin position="451"/>
        <end position="461"/>
    </location>
</feature>
<dbReference type="GO" id="GO:0005886">
    <property type="term" value="C:plasma membrane"/>
    <property type="evidence" value="ECO:0007669"/>
    <property type="project" value="InterPro"/>
</dbReference>
<feature type="transmembrane region" description="Helical" evidence="2">
    <location>
        <begin position="83"/>
        <end position="101"/>
    </location>
</feature>
<feature type="compositionally biased region" description="Pro residues" evidence="1">
    <location>
        <begin position="913"/>
        <end position="922"/>
    </location>
</feature>
<dbReference type="InterPro" id="IPR031606">
    <property type="entry name" value="Kch1/2"/>
</dbReference>
<feature type="transmembrane region" description="Helical" evidence="2">
    <location>
        <begin position="38"/>
        <end position="63"/>
    </location>
</feature>
<keyword evidence="2" id="KW-0812">Transmembrane</keyword>